<dbReference type="AlphaFoldDB" id="A0AA41WAW5"/>
<keyword evidence="3" id="KW-0536">Nodulation</keyword>
<dbReference type="InterPro" id="IPR003439">
    <property type="entry name" value="ABC_transporter-like_ATP-bd"/>
</dbReference>
<sequence length="329" mass="36334">MNEIAGTRGVRSVPQPDFAAPRVAGQAEAIVVRDLVKRYGERVAVDGLTFTIGRGEIFALLGPNGAGKTTTIEILEGYRTADEGEVRVLGLDPRRDAAELRRRIGVMLQSGGIYPTVTPIEFLDLLSHFYDEAEDPRELIRLVGLEEVARVRYRQLSGGQQRRLALAAALVGKPELLFLDEPTTGMDPQARRLTWSLVSSLRERGITVLLTTHFMEEAERLADRVAIIDHGRLVALATPQELTHSETDEVQFTGPAGLDVTALRSLPSALDAREAQPGRYVIHTKRPADLLSELTTWARDAGVLLVEIRVGHESLEEVFLRLTGHELRE</sequence>
<dbReference type="InterPro" id="IPR003593">
    <property type="entry name" value="AAA+_ATPase"/>
</dbReference>
<keyword evidence="11" id="KW-1185">Reference proteome</keyword>
<reference evidence="10" key="1">
    <citation type="submission" date="2022-06" db="EMBL/GenBank/DDBJ databases">
        <title>CFH 74404 Thermomicrobiaceae sp.</title>
        <authorList>
            <person name="Ming H."/>
            <person name="Li W.-J."/>
            <person name="Zhao Z."/>
        </authorList>
    </citation>
    <scope>NUCLEOTIDE SEQUENCE</scope>
    <source>
        <strain evidence="10">CFH 74404</strain>
    </source>
</reference>
<keyword evidence="2" id="KW-0813">Transport</keyword>
<dbReference type="SUPFAM" id="SSF52540">
    <property type="entry name" value="P-loop containing nucleoside triphosphate hydrolases"/>
    <property type="match status" value="1"/>
</dbReference>
<dbReference type="PROSITE" id="PS00211">
    <property type="entry name" value="ABC_TRANSPORTER_1"/>
    <property type="match status" value="1"/>
</dbReference>
<dbReference type="Proteomes" id="UP001165306">
    <property type="component" value="Unassembled WGS sequence"/>
</dbReference>
<keyword evidence="4" id="KW-1003">Cell membrane</keyword>
<evidence type="ECO:0000256" key="7">
    <source>
        <dbReference type="ARBA" id="ARBA00022967"/>
    </source>
</evidence>
<accession>A0AA41WAW5</accession>
<comment type="caution">
    <text evidence="10">The sequence shown here is derived from an EMBL/GenBank/DDBJ whole genome shotgun (WGS) entry which is preliminary data.</text>
</comment>
<dbReference type="InterPro" id="IPR027417">
    <property type="entry name" value="P-loop_NTPase"/>
</dbReference>
<keyword evidence="5" id="KW-0547">Nucleotide-binding</keyword>
<dbReference type="GO" id="GO:0016887">
    <property type="term" value="F:ATP hydrolysis activity"/>
    <property type="evidence" value="ECO:0007669"/>
    <property type="project" value="InterPro"/>
</dbReference>
<comment type="subcellular location">
    <subcellularLocation>
        <location evidence="1">Cell membrane</location>
    </subcellularLocation>
</comment>
<evidence type="ECO:0000259" key="9">
    <source>
        <dbReference type="PROSITE" id="PS50893"/>
    </source>
</evidence>
<dbReference type="PANTHER" id="PTHR42711">
    <property type="entry name" value="ABC TRANSPORTER ATP-BINDING PROTEIN"/>
    <property type="match status" value="1"/>
</dbReference>
<organism evidence="10 11">
    <name type="scientific">Thermalbibacter longus</name>
    <dbReference type="NCBI Taxonomy" id="2951981"/>
    <lineage>
        <taxon>Bacteria</taxon>
        <taxon>Pseudomonadati</taxon>
        <taxon>Thermomicrobiota</taxon>
        <taxon>Thermomicrobia</taxon>
        <taxon>Thermomicrobiales</taxon>
        <taxon>Thermomicrobiaceae</taxon>
        <taxon>Thermalbibacter</taxon>
    </lineage>
</organism>
<evidence type="ECO:0000256" key="5">
    <source>
        <dbReference type="ARBA" id="ARBA00022741"/>
    </source>
</evidence>
<proteinExistence type="predicted"/>
<evidence type="ECO:0000256" key="1">
    <source>
        <dbReference type="ARBA" id="ARBA00004236"/>
    </source>
</evidence>
<dbReference type="EMBL" id="JAMSLR010000001">
    <property type="protein sequence ID" value="MCM8748042.1"/>
    <property type="molecule type" value="Genomic_DNA"/>
</dbReference>
<evidence type="ECO:0000256" key="8">
    <source>
        <dbReference type="ARBA" id="ARBA00023136"/>
    </source>
</evidence>
<evidence type="ECO:0000256" key="2">
    <source>
        <dbReference type="ARBA" id="ARBA00022448"/>
    </source>
</evidence>
<name>A0AA41WAW5_9BACT</name>
<evidence type="ECO:0000256" key="6">
    <source>
        <dbReference type="ARBA" id="ARBA00022840"/>
    </source>
</evidence>
<dbReference type="GO" id="GO:0005524">
    <property type="term" value="F:ATP binding"/>
    <property type="evidence" value="ECO:0007669"/>
    <property type="project" value="UniProtKB-KW"/>
</dbReference>
<dbReference type="InterPro" id="IPR017871">
    <property type="entry name" value="ABC_transporter-like_CS"/>
</dbReference>
<evidence type="ECO:0000256" key="3">
    <source>
        <dbReference type="ARBA" id="ARBA00022458"/>
    </source>
</evidence>
<dbReference type="SMART" id="SM00382">
    <property type="entry name" value="AAA"/>
    <property type="match status" value="1"/>
</dbReference>
<evidence type="ECO:0000313" key="11">
    <source>
        <dbReference type="Proteomes" id="UP001165306"/>
    </source>
</evidence>
<dbReference type="CDD" id="cd03230">
    <property type="entry name" value="ABC_DR_subfamily_A"/>
    <property type="match status" value="1"/>
</dbReference>
<dbReference type="Pfam" id="PF00005">
    <property type="entry name" value="ABC_tran"/>
    <property type="match status" value="1"/>
</dbReference>
<keyword evidence="6 10" id="KW-0067">ATP-binding</keyword>
<evidence type="ECO:0000256" key="4">
    <source>
        <dbReference type="ARBA" id="ARBA00022475"/>
    </source>
</evidence>
<dbReference type="PROSITE" id="PS50893">
    <property type="entry name" value="ABC_TRANSPORTER_2"/>
    <property type="match status" value="1"/>
</dbReference>
<feature type="domain" description="ABC transporter" evidence="9">
    <location>
        <begin position="30"/>
        <end position="255"/>
    </location>
</feature>
<dbReference type="Gene3D" id="3.40.50.300">
    <property type="entry name" value="P-loop containing nucleotide triphosphate hydrolases"/>
    <property type="match status" value="1"/>
</dbReference>
<gene>
    <name evidence="10" type="ORF">NET02_02675</name>
</gene>
<dbReference type="PANTHER" id="PTHR42711:SF16">
    <property type="entry name" value="ABC TRANSPORTER ATP-BINDING PROTEIN"/>
    <property type="match status" value="1"/>
</dbReference>
<protein>
    <submittedName>
        <fullName evidence="10">ABC transporter ATP-binding protein</fullName>
    </submittedName>
</protein>
<dbReference type="FunFam" id="3.40.50.300:FF:000589">
    <property type="entry name" value="ABC transporter, ATP-binding subunit"/>
    <property type="match status" value="1"/>
</dbReference>
<keyword evidence="7" id="KW-1278">Translocase</keyword>
<dbReference type="InterPro" id="IPR050763">
    <property type="entry name" value="ABC_transporter_ATP-binding"/>
</dbReference>
<dbReference type="GO" id="GO:0005886">
    <property type="term" value="C:plasma membrane"/>
    <property type="evidence" value="ECO:0007669"/>
    <property type="project" value="UniProtKB-SubCell"/>
</dbReference>
<evidence type="ECO:0000313" key="10">
    <source>
        <dbReference type="EMBL" id="MCM8748042.1"/>
    </source>
</evidence>
<keyword evidence="8" id="KW-0472">Membrane</keyword>